<evidence type="ECO:0000313" key="4">
    <source>
        <dbReference type="Proteomes" id="UP000436088"/>
    </source>
</evidence>
<name>A0A6A2ZY74_HIBSY</name>
<dbReference type="InterPro" id="IPR002885">
    <property type="entry name" value="PPR_rpt"/>
</dbReference>
<dbReference type="PROSITE" id="PS51375">
    <property type="entry name" value="PPR"/>
    <property type="match status" value="3"/>
</dbReference>
<dbReference type="PANTHER" id="PTHR47926:SF359">
    <property type="entry name" value="PENTACOTRIPEPTIDE-REPEAT REGION OF PRORP DOMAIN-CONTAINING PROTEIN"/>
    <property type="match status" value="1"/>
</dbReference>
<feature type="repeat" description="PPR" evidence="2">
    <location>
        <begin position="109"/>
        <end position="143"/>
    </location>
</feature>
<dbReference type="Proteomes" id="UP000436088">
    <property type="component" value="Unassembled WGS sequence"/>
</dbReference>
<organism evidence="3 4">
    <name type="scientific">Hibiscus syriacus</name>
    <name type="common">Rose of Sharon</name>
    <dbReference type="NCBI Taxonomy" id="106335"/>
    <lineage>
        <taxon>Eukaryota</taxon>
        <taxon>Viridiplantae</taxon>
        <taxon>Streptophyta</taxon>
        <taxon>Embryophyta</taxon>
        <taxon>Tracheophyta</taxon>
        <taxon>Spermatophyta</taxon>
        <taxon>Magnoliopsida</taxon>
        <taxon>eudicotyledons</taxon>
        <taxon>Gunneridae</taxon>
        <taxon>Pentapetalae</taxon>
        <taxon>rosids</taxon>
        <taxon>malvids</taxon>
        <taxon>Malvales</taxon>
        <taxon>Malvaceae</taxon>
        <taxon>Malvoideae</taxon>
        <taxon>Hibiscus</taxon>
    </lineage>
</organism>
<dbReference type="Gene3D" id="1.25.40.10">
    <property type="entry name" value="Tetratricopeptide repeat domain"/>
    <property type="match status" value="2"/>
</dbReference>
<accession>A0A6A2ZY74</accession>
<dbReference type="GO" id="GO:0003723">
    <property type="term" value="F:RNA binding"/>
    <property type="evidence" value="ECO:0007669"/>
    <property type="project" value="InterPro"/>
</dbReference>
<keyword evidence="1" id="KW-0677">Repeat</keyword>
<feature type="repeat" description="PPR" evidence="2">
    <location>
        <begin position="202"/>
        <end position="236"/>
    </location>
</feature>
<dbReference type="Pfam" id="PF01535">
    <property type="entry name" value="PPR"/>
    <property type="match status" value="5"/>
</dbReference>
<gene>
    <name evidence="3" type="ORF">F3Y22_tig00110637pilonHSYRG00264</name>
</gene>
<dbReference type="EMBL" id="VEPZ02001057">
    <property type="protein sequence ID" value="KAE8696930.1"/>
    <property type="molecule type" value="Genomic_DNA"/>
</dbReference>
<dbReference type="GO" id="GO:0009451">
    <property type="term" value="P:RNA modification"/>
    <property type="evidence" value="ECO:0007669"/>
    <property type="project" value="InterPro"/>
</dbReference>
<evidence type="ECO:0000313" key="3">
    <source>
        <dbReference type="EMBL" id="KAE8696930.1"/>
    </source>
</evidence>
<sequence>MRAKEEHSKLHSLWRSVERKYLYLLRQKNTKATLLQIHAFMLRHSIETNLNLFTKFITACGCISCLSATKHDRRNITFLTLAKSCALNMATWEGLQIHNHVMKFGFCLDLYVSTALLDMYAKLGTMGSARKVFEEMPERSVVSWKALICGYDKAGDMERAKMISGEMPEEDSAFYNAMIDGYVKLDDLGSARSLFDKMSDRDVISWTSMINGYCNGSDVVSARNLFDSMPEKNLVSWNAMIAGYCRNRQRMKL</sequence>
<comment type="caution">
    <text evidence="3">The sequence shown here is derived from an EMBL/GenBank/DDBJ whole genome shotgun (WGS) entry which is preliminary data.</text>
</comment>
<dbReference type="InterPro" id="IPR046960">
    <property type="entry name" value="PPR_At4g14850-like_plant"/>
</dbReference>
<feature type="repeat" description="PPR" evidence="2">
    <location>
        <begin position="171"/>
        <end position="201"/>
    </location>
</feature>
<evidence type="ECO:0008006" key="5">
    <source>
        <dbReference type="Google" id="ProtNLM"/>
    </source>
</evidence>
<dbReference type="InterPro" id="IPR011990">
    <property type="entry name" value="TPR-like_helical_dom_sf"/>
</dbReference>
<evidence type="ECO:0000256" key="1">
    <source>
        <dbReference type="ARBA" id="ARBA00022737"/>
    </source>
</evidence>
<reference evidence="3" key="1">
    <citation type="submission" date="2019-09" db="EMBL/GenBank/DDBJ databases">
        <title>Draft genome information of white flower Hibiscus syriacus.</title>
        <authorList>
            <person name="Kim Y.-M."/>
        </authorList>
    </citation>
    <scope>NUCLEOTIDE SEQUENCE [LARGE SCALE GENOMIC DNA]</scope>
    <source>
        <strain evidence="3">YM2019G1</strain>
    </source>
</reference>
<dbReference type="NCBIfam" id="TIGR00756">
    <property type="entry name" value="PPR"/>
    <property type="match status" value="2"/>
</dbReference>
<evidence type="ECO:0000256" key="2">
    <source>
        <dbReference type="PROSITE-ProRule" id="PRU00708"/>
    </source>
</evidence>
<protein>
    <recommendedName>
        <fullName evidence="5">Pentatricopeptide repeat-containing protein</fullName>
    </recommendedName>
</protein>
<dbReference type="AlphaFoldDB" id="A0A6A2ZY74"/>
<proteinExistence type="predicted"/>
<dbReference type="PANTHER" id="PTHR47926">
    <property type="entry name" value="PENTATRICOPEPTIDE REPEAT-CONTAINING PROTEIN"/>
    <property type="match status" value="1"/>
</dbReference>
<keyword evidence="4" id="KW-1185">Reference proteome</keyword>